<gene>
    <name evidence="1" type="ORF">HANVADRAFT_54084</name>
</gene>
<accession>A0A1B7T8V2</accession>
<proteinExistence type="predicted"/>
<dbReference type="PROSITE" id="PS51257">
    <property type="entry name" value="PROKAR_LIPOPROTEIN"/>
    <property type="match status" value="1"/>
</dbReference>
<evidence type="ECO:0008006" key="3">
    <source>
        <dbReference type="Google" id="ProtNLM"/>
    </source>
</evidence>
<evidence type="ECO:0000313" key="2">
    <source>
        <dbReference type="Proteomes" id="UP000092321"/>
    </source>
</evidence>
<name>A0A1B7T8V2_9ASCO</name>
<organism evidence="1 2">
    <name type="scientific">Hanseniaspora valbyensis NRRL Y-1626</name>
    <dbReference type="NCBI Taxonomy" id="766949"/>
    <lineage>
        <taxon>Eukaryota</taxon>
        <taxon>Fungi</taxon>
        <taxon>Dikarya</taxon>
        <taxon>Ascomycota</taxon>
        <taxon>Saccharomycotina</taxon>
        <taxon>Saccharomycetes</taxon>
        <taxon>Saccharomycodales</taxon>
        <taxon>Saccharomycodaceae</taxon>
        <taxon>Hanseniaspora</taxon>
    </lineage>
</organism>
<comment type="caution">
    <text evidence="1">The sequence shown here is derived from an EMBL/GenBank/DDBJ whole genome shotgun (WGS) entry which is preliminary data.</text>
</comment>
<dbReference type="EMBL" id="LXPE01000212">
    <property type="protein sequence ID" value="OBA25161.1"/>
    <property type="molecule type" value="Genomic_DNA"/>
</dbReference>
<keyword evidence="2" id="KW-1185">Reference proteome</keyword>
<reference evidence="2" key="1">
    <citation type="journal article" date="2016" name="Proc. Natl. Acad. Sci. U.S.A.">
        <title>Comparative genomics of biotechnologically important yeasts.</title>
        <authorList>
            <person name="Riley R."/>
            <person name="Haridas S."/>
            <person name="Wolfe K.H."/>
            <person name="Lopes M.R."/>
            <person name="Hittinger C.T."/>
            <person name="Goeker M."/>
            <person name="Salamov A.A."/>
            <person name="Wisecaver J.H."/>
            <person name="Long T.M."/>
            <person name="Calvey C.H."/>
            <person name="Aerts A.L."/>
            <person name="Barry K.W."/>
            <person name="Choi C."/>
            <person name="Clum A."/>
            <person name="Coughlan A.Y."/>
            <person name="Deshpande S."/>
            <person name="Douglass A.P."/>
            <person name="Hanson S.J."/>
            <person name="Klenk H.-P."/>
            <person name="LaButti K.M."/>
            <person name="Lapidus A."/>
            <person name="Lindquist E.A."/>
            <person name="Lipzen A.M."/>
            <person name="Meier-Kolthoff J.P."/>
            <person name="Ohm R.A."/>
            <person name="Otillar R.P."/>
            <person name="Pangilinan J.L."/>
            <person name="Peng Y."/>
            <person name="Rokas A."/>
            <person name="Rosa C.A."/>
            <person name="Scheuner C."/>
            <person name="Sibirny A.A."/>
            <person name="Slot J.C."/>
            <person name="Stielow J.B."/>
            <person name="Sun H."/>
            <person name="Kurtzman C.P."/>
            <person name="Blackwell M."/>
            <person name="Grigoriev I.V."/>
            <person name="Jeffries T.W."/>
        </authorList>
    </citation>
    <scope>NUCLEOTIDE SEQUENCE [LARGE SCALE GENOMIC DNA]</scope>
    <source>
        <strain evidence="2">NRRL Y-1626</strain>
    </source>
</reference>
<sequence>MSNALLRAREPYWKKNVLFGAVLFSFFGGCLAYTFNLLLKSDEFQDIPIPPIEENELKRLRAEYEEKKKQKMLNGDNELKPFEK</sequence>
<dbReference type="Proteomes" id="UP000092321">
    <property type="component" value="Unassembled WGS sequence"/>
</dbReference>
<dbReference type="OrthoDB" id="10018333at2759"/>
<protein>
    <recommendedName>
        <fullName evidence="3">Cytochrome c oxidase assembly factor 3</fullName>
    </recommendedName>
</protein>
<evidence type="ECO:0000313" key="1">
    <source>
        <dbReference type="EMBL" id="OBA25161.1"/>
    </source>
</evidence>
<dbReference type="AlphaFoldDB" id="A0A1B7T8V2"/>